<proteinExistence type="predicted"/>
<sequence>MGSLKLLIVAALAVSVLVYGVRGQTEIRLYQRCGSSGNYTSNSTYEVNLKTAFSSMTSNDQIDYGFYNVSVGESPDRAYAFALCRGDLSLAACRRCVNYSTVDLPELCPVEREAIVWYDNCMLRYSNSNIFRGQGGGPIYYKWNTRNTAYAGLSQLLESLFTDLKSKASSGDSLRKYAYGEAYNSLFGRIYALVQCTPDLTMRECGNCLDDAFQEISNYFPGREGGRVYRPACNFRYEIYQFYETSSSAPPPPSPPVVAPPPPSPPVVAPPPMFATSPTNDVPTEGGSNNTIRSIIIIVVSTFSFVVLVTCVCVVIRRKRLRKKLGSGDGMKSVESLQFDFHTIRVATNNF</sequence>
<reference evidence="6" key="1">
    <citation type="submission" date="2021-01" db="UniProtKB">
        <authorList>
            <consortium name="EnsemblPlants"/>
        </authorList>
    </citation>
    <scope>IDENTIFICATION</scope>
</reference>
<feature type="signal peptide" evidence="4">
    <location>
        <begin position="1"/>
        <end position="23"/>
    </location>
</feature>
<dbReference type="InterPro" id="IPR002902">
    <property type="entry name" value="GNK2"/>
</dbReference>
<dbReference type="EnsemblPlants" id="Kaladp0055s0014.1.v1.1">
    <property type="protein sequence ID" value="Kaladp0055s0014.1.v1.1"/>
    <property type="gene ID" value="Kaladp0055s0014.v1.1"/>
</dbReference>
<evidence type="ECO:0000256" key="3">
    <source>
        <dbReference type="SAM" id="Phobius"/>
    </source>
</evidence>
<dbReference type="OMA" id="KWNTRNT"/>
<keyword evidence="3" id="KW-0472">Membrane</keyword>
<evidence type="ECO:0000256" key="2">
    <source>
        <dbReference type="ARBA" id="ARBA00022737"/>
    </source>
</evidence>
<feature type="transmembrane region" description="Helical" evidence="3">
    <location>
        <begin position="295"/>
        <end position="316"/>
    </location>
</feature>
<protein>
    <recommendedName>
        <fullName evidence="5">Gnk2-homologous domain-containing protein</fullName>
    </recommendedName>
</protein>
<dbReference type="Gene3D" id="3.30.430.20">
    <property type="entry name" value="Gnk2 domain, C-X8-C-X2-C motif"/>
    <property type="match status" value="2"/>
</dbReference>
<dbReference type="Gramene" id="Kaladp0055s0014.1.v1.1">
    <property type="protein sequence ID" value="Kaladp0055s0014.1.v1.1"/>
    <property type="gene ID" value="Kaladp0055s0014.v1.1"/>
</dbReference>
<evidence type="ECO:0000313" key="7">
    <source>
        <dbReference type="Proteomes" id="UP000594263"/>
    </source>
</evidence>
<evidence type="ECO:0000259" key="5">
    <source>
        <dbReference type="PROSITE" id="PS51473"/>
    </source>
</evidence>
<dbReference type="CDD" id="cd23509">
    <property type="entry name" value="Gnk2-like"/>
    <property type="match status" value="2"/>
</dbReference>
<keyword evidence="1 4" id="KW-0732">Signal</keyword>
<keyword evidence="3" id="KW-0812">Transmembrane</keyword>
<evidence type="ECO:0000256" key="4">
    <source>
        <dbReference type="SAM" id="SignalP"/>
    </source>
</evidence>
<dbReference type="Proteomes" id="UP000594263">
    <property type="component" value="Unplaced"/>
</dbReference>
<dbReference type="PANTHER" id="PTHR32099:SF51">
    <property type="entry name" value="CYSTEINE-RICH RECEPTOR-LIKE PROTEIN KINASE 25 ISOFORM X1"/>
    <property type="match status" value="1"/>
</dbReference>
<dbReference type="AlphaFoldDB" id="A0A7N0U4P6"/>
<accession>A0A7N0U4P6</accession>
<keyword evidence="3" id="KW-1133">Transmembrane helix</keyword>
<evidence type="ECO:0000256" key="1">
    <source>
        <dbReference type="ARBA" id="ARBA00022729"/>
    </source>
</evidence>
<dbReference type="FunFam" id="3.30.430.20:FF:000003">
    <property type="entry name" value="Cysteine-rich RLK (RECEPTOR-like protein kinase) 10"/>
    <property type="match status" value="1"/>
</dbReference>
<dbReference type="InterPro" id="IPR038408">
    <property type="entry name" value="GNK2_sf"/>
</dbReference>
<keyword evidence="7" id="KW-1185">Reference proteome</keyword>
<name>A0A7N0U4P6_KALFE</name>
<dbReference type="Pfam" id="PF01657">
    <property type="entry name" value="Stress-antifung"/>
    <property type="match status" value="2"/>
</dbReference>
<dbReference type="PANTHER" id="PTHR32099">
    <property type="entry name" value="CYSTEINE-RICH REPEAT SECRETORY PROTEIN"/>
    <property type="match status" value="1"/>
</dbReference>
<feature type="domain" description="Gnk2-homologous" evidence="5">
    <location>
        <begin position="27"/>
        <end position="130"/>
    </location>
</feature>
<dbReference type="PROSITE" id="PS51473">
    <property type="entry name" value="GNK2"/>
    <property type="match status" value="2"/>
</dbReference>
<evidence type="ECO:0000313" key="6">
    <source>
        <dbReference type="EnsemblPlants" id="Kaladp0055s0014.1.v1.1"/>
    </source>
</evidence>
<feature type="chain" id="PRO_5029448779" description="Gnk2-homologous domain-containing protein" evidence="4">
    <location>
        <begin position="24"/>
        <end position="351"/>
    </location>
</feature>
<dbReference type="FunFam" id="3.30.430.20:FF:000002">
    <property type="entry name" value="Cysteine-rich receptor-like protein kinase 10"/>
    <property type="match status" value="1"/>
</dbReference>
<keyword evidence="2" id="KW-0677">Repeat</keyword>
<organism evidence="6 7">
    <name type="scientific">Kalanchoe fedtschenkoi</name>
    <name type="common">Lavender scallops</name>
    <name type="synonym">South American air plant</name>
    <dbReference type="NCBI Taxonomy" id="63787"/>
    <lineage>
        <taxon>Eukaryota</taxon>
        <taxon>Viridiplantae</taxon>
        <taxon>Streptophyta</taxon>
        <taxon>Embryophyta</taxon>
        <taxon>Tracheophyta</taxon>
        <taxon>Spermatophyta</taxon>
        <taxon>Magnoliopsida</taxon>
        <taxon>eudicotyledons</taxon>
        <taxon>Gunneridae</taxon>
        <taxon>Pentapetalae</taxon>
        <taxon>Saxifragales</taxon>
        <taxon>Crassulaceae</taxon>
        <taxon>Kalanchoe</taxon>
    </lineage>
</organism>
<feature type="domain" description="Gnk2-homologous" evidence="5">
    <location>
        <begin position="135"/>
        <end position="242"/>
    </location>
</feature>